<dbReference type="AlphaFoldDB" id="A0AAV5MLL7"/>
<reference evidence="1 2" key="1">
    <citation type="journal article" date="2021" name="Commun. Biol.">
        <title>The genome of Shorea leprosula (Dipterocarpaceae) highlights the ecological relevance of drought in aseasonal tropical rainforests.</title>
        <authorList>
            <person name="Ng K.K.S."/>
            <person name="Kobayashi M.J."/>
            <person name="Fawcett J.A."/>
            <person name="Hatakeyama M."/>
            <person name="Paape T."/>
            <person name="Ng C.H."/>
            <person name="Ang C.C."/>
            <person name="Tnah L.H."/>
            <person name="Lee C.T."/>
            <person name="Nishiyama T."/>
            <person name="Sese J."/>
            <person name="O'Brien M.J."/>
            <person name="Copetti D."/>
            <person name="Mohd Noor M.I."/>
            <person name="Ong R.C."/>
            <person name="Putra M."/>
            <person name="Sireger I.Z."/>
            <person name="Indrioko S."/>
            <person name="Kosugi Y."/>
            <person name="Izuno A."/>
            <person name="Isagi Y."/>
            <person name="Lee S.L."/>
            <person name="Shimizu K.K."/>
        </authorList>
    </citation>
    <scope>NUCLEOTIDE SEQUENCE [LARGE SCALE GENOMIC DNA]</scope>
    <source>
        <strain evidence="1">214</strain>
    </source>
</reference>
<evidence type="ECO:0000313" key="2">
    <source>
        <dbReference type="Proteomes" id="UP001054252"/>
    </source>
</evidence>
<comment type="caution">
    <text evidence="1">The sequence shown here is derived from an EMBL/GenBank/DDBJ whole genome shotgun (WGS) entry which is preliminary data.</text>
</comment>
<accession>A0AAV5MLL7</accession>
<sequence length="43" mass="4790">MKKIEGKLILNLVKSGSMIEARLLLQFLSSYWAAIARPISPTT</sequence>
<protein>
    <submittedName>
        <fullName evidence="1">Uncharacterized protein</fullName>
    </submittedName>
</protein>
<dbReference type="Proteomes" id="UP001054252">
    <property type="component" value="Unassembled WGS sequence"/>
</dbReference>
<proteinExistence type="predicted"/>
<dbReference type="EMBL" id="BPVZ01000317">
    <property type="protein sequence ID" value="GKV49758.1"/>
    <property type="molecule type" value="Genomic_DNA"/>
</dbReference>
<evidence type="ECO:0000313" key="1">
    <source>
        <dbReference type="EMBL" id="GKV49758.1"/>
    </source>
</evidence>
<keyword evidence="2" id="KW-1185">Reference proteome</keyword>
<name>A0AAV5MLL7_9ROSI</name>
<organism evidence="1 2">
    <name type="scientific">Rubroshorea leprosula</name>
    <dbReference type="NCBI Taxonomy" id="152421"/>
    <lineage>
        <taxon>Eukaryota</taxon>
        <taxon>Viridiplantae</taxon>
        <taxon>Streptophyta</taxon>
        <taxon>Embryophyta</taxon>
        <taxon>Tracheophyta</taxon>
        <taxon>Spermatophyta</taxon>
        <taxon>Magnoliopsida</taxon>
        <taxon>eudicotyledons</taxon>
        <taxon>Gunneridae</taxon>
        <taxon>Pentapetalae</taxon>
        <taxon>rosids</taxon>
        <taxon>malvids</taxon>
        <taxon>Malvales</taxon>
        <taxon>Dipterocarpaceae</taxon>
        <taxon>Rubroshorea</taxon>
    </lineage>
</organism>
<gene>
    <name evidence="1" type="ORF">SLEP1_g56491</name>
</gene>